<evidence type="ECO:0000256" key="2">
    <source>
        <dbReference type="ARBA" id="ARBA00022475"/>
    </source>
</evidence>
<evidence type="ECO:0008006" key="11">
    <source>
        <dbReference type="Google" id="ProtNLM"/>
    </source>
</evidence>
<protein>
    <recommendedName>
        <fullName evidence="11">Glycosyltransferase RgtA/B/C/D-like domain-containing protein</fullName>
    </recommendedName>
</protein>
<evidence type="ECO:0000313" key="9">
    <source>
        <dbReference type="EMBL" id="REL33999.1"/>
    </source>
</evidence>
<dbReference type="OrthoDB" id="136232at2"/>
<feature type="transmembrane region" description="Helical" evidence="8">
    <location>
        <begin position="259"/>
        <end position="278"/>
    </location>
</feature>
<dbReference type="PANTHER" id="PTHR33908:SF11">
    <property type="entry name" value="MEMBRANE PROTEIN"/>
    <property type="match status" value="1"/>
</dbReference>
<evidence type="ECO:0000256" key="7">
    <source>
        <dbReference type="ARBA" id="ARBA00023136"/>
    </source>
</evidence>
<reference evidence="9 10" key="1">
    <citation type="submission" date="2018-08" db="EMBL/GenBank/DDBJ databases">
        <title>Thalassotalea euphylliae genome.</title>
        <authorList>
            <person name="Summers S."/>
            <person name="Rice S.A."/>
            <person name="Freckelton M.L."/>
            <person name="Nedved B.T."/>
            <person name="Hadfield M.G."/>
        </authorList>
    </citation>
    <scope>NUCLEOTIDE SEQUENCE [LARGE SCALE GENOMIC DNA]</scope>
    <source>
        <strain evidence="9 10">H2</strain>
    </source>
</reference>
<feature type="transmembrane region" description="Helical" evidence="8">
    <location>
        <begin position="439"/>
        <end position="456"/>
    </location>
</feature>
<feature type="transmembrane region" description="Helical" evidence="8">
    <location>
        <begin position="414"/>
        <end position="433"/>
    </location>
</feature>
<accession>A0A3E0UAT9</accession>
<evidence type="ECO:0000256" key="5">
    <source>
        <dbReference type="ARBA" id="ARBA00022692"/>
    </source>
</evidence>
<evidence type="ECO:0000256" key="8">
    <source>
        <dbReference type="SAM" id="Phobius"/>
    </source>
</evidence>
<dbReference type="GO" id="GO:0016763">
    <property type="term" value="F:pentosyltransferase activity"/>
    <property type="evidence" value="ECO:0007669"/>
    <property type="project" value="TreeGrafter"/>
</dbReference>
<keyword evidence="4" id="KW-0808">Transferase</keyword>
<feature type="transmembrane region" description="Helical" evidence="8">
    <location>
        <begin position="379"/>
        <end position="402"/>
    </location>
</feature>
<dbReference type="InterPro" id="IPR050297">
    <property type="entry name" value="LipidA_mod_glycosyltrf_83"/>
</dbReference>
<evidence type="ECO:0000256" key="4">
    <source>
        <dbReference type="ARBA" id="ARBA00022679"/>
    </source>
</evidence>
<evidence type="ECO:0000256" key="3">
    <source>
        <dbReference type="ARBA" id="ARBA00022676"/>
    </source>
</evidence>
<dbReference type="GO" id="GO:0005886">
    <property type="term" value="C:plasma membrane"/>
    <property type="evidence" value="ECO:0007669"/>
    <property type="project" value="UniProtKB-SubCell"/>
</dbReference>
<keyword evidence="3" id="KW-0328">Glycosyltransferase</keyword>
<dbReference type="RefSeq" id="WP_115998680.1">
    <property type="nucleotide sequence ID" value="NZ_QUOV01000001.1"/>
</dbReference>
<feature type="transmembrane region" description="Helical" evidence="8">
    <location>
        <begin position="12"/>
        <end position="33"/>
    </location>
</feature>
<gene>
    <name evidence="9" type="ORF">DXX92_00740</name>
</gene>
<organism evidence="9 10">
    <name type="scientific">Thalassotalea euphylliae</name>
    <dbReference type="NCBI Taxonomy" id="1655234"/>
    <lineage>
        <taxon>Bacteria</taxon>
        <taxon>Pseudomonadati</taxon>
        <taxon>Pseudomonadota</taxon>
        <taxon>Gammaproteobacteria</taxon>
        <taxon>Alteromonadales</taxon>
        <taxon>Colwelliaceae</taxon>
        <taxon>Thalassotalea</taxon>
    </lineage>
</organism>
<dbReference type="GO" id="GO:0009103">
    <property type="term" value="P:lipopolysaccharide biosynthetic process"/>
    <property type="evidence" value="ECO:0007669"/>
    <property type="project" value="UniProtKB-ARBA"/>
</dbReference>
<keyword evidence="5 8" id="KW-0812">Transmembrane</keyword>
<comment type="caution">
    <text evidence="9">The sequence shown here is derived from an EMBL/GenBank/DDBJ whole genome shotgun (WGS) entry which is preliminary data.</text>
</comment>
<keyword evidence="7 8" id="KW-0472">Membrane</keyword>
<dbReference type="AlphaFoldDB" id="A0A3E0UAT9"/>
<dbReference type="EMBL" id="QUOV01000001">
    <property type="protein sequence ID" value="REL33999.1"/>
    <property type="molecule type" value="Genomic_DNA"/>
</dbReference>
<keyword evidence="6 8" id="KW-1133">Transmembrane helix</keyword>
<evidence type="ECO:0000313" key="10">
    <source>
        <dbReference type="Proteomes" id="UP000256999"/>
    </source>
</evidence>
<feature type="transmembrane region" description="Helical" evidence="8">
    <location>
        <begin position="129"/>
        <end position="162"/>
    </location>
</feature>
<feature type="transmembrane region" description="Helical" evidence="8">
    <location>
        <begin position="70"/>
        <end position="90"/>
    </location>
</feature>
<dbReference type="PANTHER" id="PTHR33908">
    <property type="entry name" value="MANNOSYLTRANSFERASE YKCB-RELATED"/>
    <property type="match status" value="1"/>
</dbReference>
<sequence length="465" mass="52643">MLDTAFCQLHRLVWTAIVPLAVFSVFLLILEAFLTQPAIAYVVSIGLTTLTLAVFLYFGKRIRWSFNYTVSPLLIVALGLVIKIAVFVLFPVNFVSDSATYVSLANQLISENSYQHGNTYAYWPPGYPLFLYISHLGIIPVSTSTIFIQNCLIALIASYLIFQLTHKYHSRRAAIIAISIFTFWPTGLFGAPDAYKELLLMTLLLLSVYLYTQKSGVKYHFINGLVLGFCALIQPGTILFVSVFVVLNWFKKLQFTNQLGLFVCLLAGMLSVIAPWSYRNTQVFDQFVMISTNGGSNMYRANNEIATGGYIAKGAIDISHLSELEQDKRGKELAREWIKNNPVDFFHLSFIKMTKFLGDDSTGIYSILKRSAQQPIGEIPYYGLKLGANTFWLLLWLIIFFCREKLYSLITSDHLTATLSLSFLYFFTVHSVFESNAKYHLPAIPMFFILVAILIAERVETFDNK</sequence>
<keyword evidence="2" id="KW-1003">Cell membrane</keyword>
<comment type="subcellular location">
    <subcellularLocation>
        <location evidence="1">Cell membrane</location>
        <topology evidence="1">Multi-pass membrane protein</topology>
    </subcellularLocation>
</comment>
<dbReference type="Proteomes" id="UP000256999">
    <property type="component" value="Unassembled WGS sequence"/>
</dbReference>
<evidence type="ECO:0000256" key="1">
    <source>
        <dbReference type="ARBA" id="ARBA00004651"/>
    </source>
</evidence>
<proteinExistence type="predicted"/>
<evidence type="ECO:0000256" key="6">
    <source>
        <dbReference type="ARBA" id="ARBA00022989"/>
    </source>
</evidence>
<feature type="transmembrane region" description="Helical" evidence="8">
    <location>
        <begin position="39"/>
        <end position="58"/>
    </location>
</feature>
<name>A0A3E0UAT9_9GAMM</name>
<feature type="transmembrane region" description="Helical" evidence="8">
    <location>
        <begin position="221"/>
        <end position="247"/>
    </location>
</feature>
<feature type="transmembrane region" description="Helical" evidence="8">
    <location>
        <begin position="174"/>
        <end position="191"/>
    </location>
</feature>